<dbReference type="AlphaFoldDB" id="A0A436ZSR7"/>
<name>A0A436ZSR7_ARTFL</name>
<dbReference type="EMBL" id="SAEB01000012">
    <property type="protein sequence ID" value="RVD81981.1"/>
    <property type="molecule type" value="Genomic_DNA"/>
</dbReference>
<dbReference type="VEuPathDB" id="FungiDB:DFL_009825"/>
<proteinExistence type="predicted"/>
<comment type="caution">
    <text evidence="2">The sequence shown here is derived from an EMBL/GenBank/DDBJ whole genome shotgun (WGS) entry which is preliminary data.</text>
</comment>
<feature type="compositionally biased region" description="Basic and acidic residues" evidence="1">
    <location>
        <begin position="78"/>
        <end position="91"/>
    </location>
</feature>
<accession>A0A436ZSR7</accession>
<reference evidence="2 3" key="1">
    <citation type="submission" date="2019-01" db="EMBL/GenBank/DDBJ databases">
        <title>Intercellular communication is required for trap formation in the nematode-trapping fungus Duddingtonia flagrans.</title>
        <authorList>
            <person name="Youssar L."/>
            <person name="Wernet V."/>
            <person name="Hensel N."/>
            <person name="Hildebrandt H.-G."/>
            <person name="Fischer R."/>
        </authorList>
    </citation>
    <scope>NUCLEOTIDE SEQUENCE [LARGE SCALE GENOMIC DNA]</scope>
    <source>
        <strain evidence="2 3">CBS H-5679</strain>
    </source>
</reference>
<evidence type="ECO:0000313" key="3">
    <source>
        <dbReference type="Proteomes" id="UP000283090"/>
    </source>
</evidence>
<protein>
    <submittedName>
        <fullName evidence="2">Uncharacterized protein</fullName>
    </submittedName>
</protein>
<feature type="compositionally biased region" description="Acidic residues" evidence="1">
    <location>
        <begin position="92"/>
        <end position="101"/>
    </location>
</feature>
<gene>
    <name evidence="2" type="ORF">DFL_009825</name>
</gene>
<dbReference type="RefSeq" id="XP_067487525.1">
    <property type="nucleotide sequence ID" value="XM_067639770.1"/>
</dbReference>
<dbReference type="Proteomes" id="UP000283090">
    <property type="component" value="Unassembled WGS sequence"/>
</dbReference>
<organism evidence="2 3">
    <name type="scientific">Arthrobotrys flagrans</name>
    <name type="common">Nematode-trapping fungus</name>
    <name type="synonym">Trichothecium flagrans</name>
    <dbReference type="NCBI Taxonomy" id="97331"/>
    <lineage>
        <taxon>Eukaryota</taxon>
        <taxon>Fungi</taxon>
        <taxon>Dikarya</taxon>
        <taxon>Ascomycota</taxon>
        <taxon>Pezizomycotina</taxon>
        <taxon>Orbiliomycetes</taxon>
        <taxon>Orbiliales</taxon>
        <taxon>Orbiliaceae</taxon>
        <taxon>Arthrobotrys</taxon>
    </lineage>
</organism>
<feature type="region of interest" description="Disordered" evidence="1">
    <location>
        <begin position="78"/>
        <end position="101"/>
    </location>
</feature>
<evidence type="ECO:0000313" key="2">
    <source>
        <dbReference type="EMBL" id="RVD81981.1"/>
    </source>
</evidence>
<dbReference type="OrthoDB" id="5374773at2759"/>
<dbReference type="GeneID" id="93592136"/>
<evidence type="ECO:0000256" key="1">
    <source>
        <dbReference type="SAM" id="MobiDB-lite"/>
    </source>
</evidence>
<keyword evidence="3" id="KW-1185">Reference proteome</keyword>
<sequence length="101" mass="10822">MATSTEQEAVLNANFADMTGTARGGVCKGVVVGSVGTLESESSGYSMRGTPPALEKVDAREPYNPSMATSLTRRLLKVRDGVITPERKREAGDEEDEDDEK</sequence>